<dbReference type="GO" id="GO:0008855">
    <property type="term" value="F:exodeoxyribonuclease VII activity"/>
    <property type="evidence" value="ECO:0007669"/>
    <property type="project" value="UniProtKB-UniRule"/>
</dbReference>
<feature type="domain" description="OB-fold nucleic acid binding" evidence="8">
    <location>
        <begin position="2"/>
        <end position="81"/>
    </location>
</feature>
<evidence type="ECO:0000256" key="1">
    <source>
        <dbReference type="ARBA" id="ARBA00022490"/>
    </source>
</evidence>
<evidence type="ECO:0000259" key="8">
    <source>
        <dbReference type="Pfam" id="PF13742"/>
    </source>
</evidence>
<accession>A0A538SD36</accession>
<comment type="subcellular location">
    <subcellularLocation>
        <location evidence="5 6">Cytoplasm</location>
    </subcellularLocation>
</comment>
<dbReference type="Pfam" id="PF02601">
    <property type="entry name" value="Exonuc_VII_L"/>
    <property type="match status" value="1"/>
</dbReference>
<dbReference type="EMBL" id="VBOT01000125">
    <property type="protein sequence ID" value="TMQ49273.1"/>
    <property type="molecule type" value="Genomic_DNA"/>
</dbReference>
<dbReference type="PANTHER" id="PTHR30008:SF0">
    <property type="entry name" value="EXODEOXYRIBONUCLEASE 7 LARGE SUBUNIT"/>
    <property type="match status" value="1"/>
</dbReference>
<organism evidence="9 10">
    <name type="scientific">Eiseniibacteriota bacterium</name>
    <dbReference type="NCBI Taxonomy" id="2212470"/>
    <lineage>
        <taxon>Bacteria</taxon>
        <taxon>Candidatus Eiseniibacteriota</taxon>
    </lineage>
</organism>
<keyword evidence="4 5" id="KW-0269">Exonuclease</keyword>
<evidence type="ECO:0000256" key="4">
    <source>
        <dbReference type="ARBA" id="ARBA00022839"/>
    </source>
</evidence>
<dbReference type="PANTHER" id="PTHR30008">
    <property type="entry name" value="EXODEOXYRIBONUCLEASE 7 LARGE SUBUNIT"/>
    <property type="match status" value="1"/>
</dbReference>
<evidence type="ECO:0000256" key="5">
    <source>
        <dbReference type="HAMAP-Rule" id="MF_00378"/>
    </source>
</evidence>
<dbReference type="GO" id="GO:0003676">
    <property type="term" value="F:nucleic acid binding"/>
    <property type="evidence" value="ECO:0007669"/>
    <property type="project" value="InterPro"/>
</dbReference>
<dbReference type="InterPro" id="IPR020579">
    <property type="entry name" value="Exonuc_VII_lsu_C"/>
</dbReference>
<dbReference type="GO" id="GO:0006308">
    <property type="term" value="P:DNA catabolic process"/>
    <property type="evidence" value="ECO:0007669"/>
    <property type="project" value="UniProtKB-UniRule"/>
</dbReference>
<evidence type="ECO:0000313" key="9">
    <source>
        <dbReference type="EMBL" id="TMQ49273.1"/>
    </source>
</evidence>
<feature type="domain" description="Exonuclease VII large subunit C-terminal" evidence="7">
    <location>
        <begin position="105"/>
        <end position="419"/>
    </location>
</feature>
<dbReference type="HAMAP" id="MF_00378">
    <property type="entry name" value="Exonuc_7_L"/>
    <property type="match status" value="1"/>
</dbReference>
<sequence>METTFPGVWVRGEISGLKRPDSGHLYFTLKEGKEAVLECAMYRLSAARLTFEPRDGTEVEAFGAITVYEPRGRYQLAVKELRPGGLGALLLSMEALKRRLDAEGLFDPARRRPLPLYPRRIGIVTSPVGAAVRDLVKVLRARWPAIGIVLAPVRVQGPGAAEEIVAAIDRFNRYPGVDLLIVGRGGGSLEDLWAFNEEAVVRAVAGSRHPVISAVGHEVDWTLTDMVADVRAATPSNAAEMAVPDGREVAHRVLRLGERAARAARHLLAERRRVVQALIEQYGFRRQRDAVSFMQQRIDDLQGRMTLSLSALLRGARERLRAGSLRYGLREWPRSLRRRRELAEGLRSRLAAALMRGVQEKHSRLAAHSDRLRALSPRLVLERGFCIARAPDGRLVRAAAMLHVGERVLLEFARGDADARIEAVRPGGEDGR</sequence>
<comment type="function">
    <text evidence="5">Bidirectionally degrades single-stranded DNA into large acid-insoluble oligonucleotides, which are then degraded further into small acid-soluble oligonucleotides.</text>
</comment>
<keyword evidence="3 5" id="KW-0378">Hydrolase</keyword>
<dbReference type="Pfam" id="PF13742">
    <property type="entry name" value="tRNA_anti_2"/>
    <property type="match status" value="1"/>
</dbReference>
<dbReference type="EC" id="3.1.11.6" evidence="5"/>
<keyword evidence="1 5" id="KW-0963">Cytoplasm</keyword>
<protein>
    <recommendedName>
        <fullName evidence="5">Exodeoxyribonuclease 7 large subunit</fullName>
        <ecNumber evidence="5">3.1.11.6</ecNumber>
    </recommendedName>
    <alternativeName>
        <fullName evidence="5">Exodeoxyribonuclease VII large subunit</fullName>
        <shortName evidence="5">Exonuclease VII large subunit</shortName>
    </alternativeName>
</protein>
<keyword evidence="2 5" id="KW-0540">Nuclease</keyword>
<dbReference type="InterPro" id="IPR003753">
    <property type="entry name" value="Exonuc_VII_L"/>
</dbReference>
<comment type="subunit">
    <text evidence="5">Heterooligomer composed of large and small subunits.</text>
</comment>
<dbReference type="CDD" id="cd04489">
    <property type="entry name" value="ExoVII_LU_OBF"/>
    <property type="match status" value="1"/>
</dbReference>
<dbReference type="AlphaFoldDB" id="A0A538SD36"/>
<gene>
    <name evidence="5 9" type="primary">xseA</name>
    <name evidence="9" type="ORF">E6K73_10305</name>
</gene>
<name>A0A538SD36_UNCEI</name>
<evidence type="ECO:0000256" key="3">
    <source>
        <dbReference type="ARBA" id="ARBA00022801"/>
    </source>
</evidence>
<reference evidence="9 10" key="1">
    <citation type="journal article" date="2019" name="Nat. Microbiol.">
        <title>Mediterranean grassland soil C-N compound turnover is dependent on rainfall and depth, and is mediated by genomically divergent microorganisms.</title>
        <authorList>
            <person name="Diamond S."/>
            <person name="Andeer P.F."/>
            <person name="Li Z."/>
            <person name="Crits-Christoph A."/>
            <person name="Burstein D."/>
            <person name="Anantharaman K."/>
            <person name="Lane K.R."/>
            <person name="Thomas B.C."/>
            <person name="Pan C."/>
            <person name="Northen T.R."/>
            <person name="Banfield J.F."/>
        </authorList>
    </citation>
    <scope>NUCLEOTIDE SEQUENCE [LARGE SCALE GENOMIC DNA]</scope>
    <source>
        <strain evidence="9">WS_3</strain>
    </source>
</reference>
<comment type="similarity">
    <text evidence="5 6">Belongs to the XseA family.</text>
</comment>
<comment type="catalytic activity">
    <reaction evidence="5 6">
        <text>Exonucleolytic cleavage in either 5'- to 3'- or 3'- to 5'-direction to yield nucleoside 5'-phosphates.</text>
        <dbReference type="EC" id="3.1.11.6"/>
    </reaction>
</comment>
<dbReference type="InterPro" id="IPR025824">
    <property type="entry name" value="OB-fold_nuc-bd_dom"/>
</dbReference>
<evidence type="ECO:0000259" key="7">
    <source>
        <dbReference type="Pfam" id="PF02601"/>
    </source>
</evidence>
<comment type="caution">
    <text evidence="9">The sequence shown here is derived from an EMBL/GenBank/DDBJ whole genome shotgun (WGS) entry which is preliminary data.</text>
</comment>
<dbReference type="GO" id="GO:0005737">
    <property type="term" value="C:cytoplasm"/>
    <property type="evidence" value="ECO:0007669"/>
    <property type="project" value="UniProtKB-SubCell"/>
</dbReference>
<proteinExistence type="inferred from homology"/>
<dbReference type="GO" id="GO:0009318">
    <property type="term" value="C:exodeoxyribonuclease VII complex"/>
    <property type="evidence" value="ECO:0007669"/>
    <property type="project" value="UniProtKB-UniRule"/>
</dbReference>
<evidence type="ECO:0000313" key="10">
    <source>
        <dbReference type="Proteomes" id="UP000320184"/>
    </source>
</evidence>
<evidence type="ECO:0000256" key="2">
    <source>
        <dbReference type="ARBA" id="ARBA00022722"/>
    </source>
</evidence>
<dbReference type="Proteomes" id="UP000320184">
    <property type="component" value="Unassembled WGS sequence"/>
</dbReference>
<dbReference type="NCBIfam" id="TIGR00237">
    <property type="entry name" value="xseA"/>
    <property type="match status" value="1"/>
</dbReference>
<evidence type="ECO:0000256" key="6">
    <source>
        <dbReference type="RuleBase" id="RU004355"/>
    </source>
</evidence>